<gene>
    <name evidence="1" type="ORF">DL346_09480</name>
</gene>
<sequence length="144" mass="16350">MPLPYSALQESMRIIHDTAAGESNAEAFYRRLLELAPSEEERTIISSIRDDERRHLQILREIYLAFTGKEVQVSVPISVYNEATSYEGALKQALYTKWRMIEQAGSILAAMPTGYYQNLLAKIAVDNVAIVSKWNYLLISLLHS</sequence>
<dbReference type="CDD" id="cd00657">
    <property type="entry name" value="Ferritin_like"/>
    <property type="match status" value="1"/>
</dbReference>
<evidence type="ECO:0000313" key="1">
    <source>
        <dbReference type="EMBL" id="RAP75679.1"/>
    </source>
</evidence>
<protein>
    <recommendedName>
        <fullName evidence="3">Rubrerythrin diiron-binding domain-containing protein</fullName>
    </recommendedName>
</protein>
<dbReference type="SUPFAM" id="SSF47240">
    <property type="entry name" value="Ferritin-like"/>
    <property type="match status" value="1"/>
</dbReference>
<reference evidence="1 2" key="1">
    <citation type="submission" date="2018-06" db="EMBL/GenBank/DDBJ databases">
        <title>Paenibacillus montanisoli sp. nov., isolated from mountain area soil.</title>
        <authorList>
            <person name="Wu M."/>
        </authorList>
    </citation>
    <scope>NUCLEOTIDE SEQUENCE [LARGE SCALE GENOMIC DNA]</scope>
    <source>
        <strain evidence="1 2">RA17</strain>
    </source>
</reference>
<dbReference type="Gene3D" id="1.20.120.660">
    <property type="entry name" value="IL-4 antagonist (De novo design) like domain"/>
    <property type="match status" value="1"/>
</dbReference>
<dbReference type="EMBL" id="QLUW01000002">
    <property type="protein sequence ID" value="RAP75679.1"/>
    <property type="molecule type" value="Genomic_DNA"/>
</dbReference>
<dbReference type="Proteomes" id="UP000249260">
    <property type="component" value="Unassembled WGS sequence"/>
</dbReference>
<evidence type="ECO:0000313" key="2">
    <source>
        <dbReference type="Proteomes" id="UP000249260"/>
    </source>
</evidence>
<dbReference type="AlphaFoldDB" id="A0A328TYW3"/>
<comment type="caution">
    <text evidence="1">The sequence shown here is derived from an EMBL/GenBank/DDBJ whole genome shotgun (WGS) entry which is preliminary data.</text>
</comment>
<evidence type="ECO:0008006" key="3">
    <source>
        <dbReference type="Google" id="ProtNLM"/>
    </source>
</evidence>
<proteinExistence type="predicted"/>
<dbReference type="InterPro" id="IPR009078">
    <property type="entry name" value="Ferritin-like_SF"/>
</dbReference>
<name>A0A328TYW3_9BACL</name>
<keyword evidence="2" id="KW-1185">Reference proteome</keyword>
<accession>A0A328TYW3</accession>
<organism evidence="1 2">
    <name type="scientific">Paenibacillus montanisoli</name>
    <dbReference type="NCBI Taxonomy" id="2081970"/>
    <lineage>
        <taxon>Bacteria</taxon>
        <taxon>Bacillati</taxon>
        <taxon>Bacillota</taxon>
        <taxon>Bacilli</taxon>
        <taxon>Bacillales</taxon>
        <taxon>Paenibacillaceae</taxon>
        <taxon>Paenibacillus</taxon>
    </lineage>
</organism>